<dbReference type="GO" id="GO:0008897">
    <property type="term" value="F:holo-[acyl-carrier-protein] synthase activity"/>
    <property type="evidence" value="ECO:0007669"/>
    <property type="project" value="InterPro"/>
</dbReference>
<dbReference type="GO" id="GO:0005829">
    <property type="term" value="C:cytosol"/>
    <property type="evidence" value="ECO:0007669"/>
    <property type="project" value="TreeGrafter"/>
</dbReference>
<keyword evidence="1" id="KW-0808">Transferase</keyword>
<comment type="caution">
    <text evidence="3">The sequence shown here is derived from an EMBL/GenBank/DDBJ whole genome shotgun (WGS) entry which is preliminary data.</text>
</comment>
<evidence type="ECO:0000256" key="1">
    <source>
        <dbReference type="ARBA" id="ARBA00022679"/>
    </source>
</evidence>
<proteinExistence type="predicted"/>
<dbReference type="PANTHER" id="PTHR12215">
    <property type="entry name" value="PHOSPHOPANTETHEINE TRANSFERASE"/>
    <property type="match status" value="1"/>
</dbReference>
<dbReference type="GO" id="GO:0019878">
    <property type="term" value="P:lysine biosynthetic process via aminoadipic acid"/>
    <property type="evidence" value="ECO:0007669"/>
    <property type="project" value="TreeGrafter"/>
</dbReference>
<dbReference type="OrthoDB" id="26719at2759"/>
<dbReference type="EMBL" id="JAGSYN010000185">
    <property type="protein sequence ID" value="KAG7662068.1"/>
    <property type="molecule type" value="Genomic_DNA"/>
</dbReference>
<dbReference type="Proteomes" id="UP000694255">
    <property type="component" value="Unassembled WGS sequence"/>
</dbReference>
<protein>
    <submittedName>
        <fullName evidence="3">LYS5</fullName>
    </submittedName>
</protein>
<feature type="domain" description="4'-phosphopantetheinyl transferase" evidence="2">
    <location>
        <begin position="136"/>
        <end position="212"/>
    </location>
</feature>
<dbReference type="AlphaFoldDB" id="A0A8J5QH77"/>
<reference evidence="3 4" key="1">
    <citation type="journal article" date="2021" name="DNA Res.">
        <title>Genome analysis of Candida subhashii reveals its hybrid nature and dual mitochondrial genome conformations.</title>
        <authorList>
            <person name="Mixao V."/>
            <person name="Hegedusova E."/>
            <person name="Saus E."/>
            <person name="Pryszcz L.P."/>
            <person name="Cillingova A."/>
            <person name="Nosek J."/>
            <person name="Gabaldon T."/>
        </authorList>
    </citation>
    <scope>NUCLEOTIDE SEQUENCE [LARGE SCALE GENOMIC DNA]</scope>
    <source>
        <strain evidence="3 4">CBS 10753</strain>
    </source>
</reference>
<evidence type="ECO:0000313" key="3">
    <source>
        <dbReference type="EMBL" id="KAG7662068.1"/>
    </source>
</evidence>
<dbReference type="InterPro" id="IPR008278">
    <property type="entry name" value="4-PPantetheinyl_Trfase_dom"/>
</dbReference>
<accession>A0A8J5QH77</accession>
<dbReference type="PANTHER" id="PTHR12215:SF10">
    <property type="entry name" value="L-AMINOADIPATE-SEMIALDEHYDE DEHYDROGENASE-PHOSPHOPANTETHEINYL TRANSFERASE"/>
    <property type="match status" value="1"/>
</dbReference>
<dbReference type="GeneID" id="73471256"/>
<dbReference type="RefSeq" id="XP_049262301.1">
    <property type="nucleotide sequence ID" value="XM_049408417.1"/>
</dbReference>
<evidence type="ECO:0000259" key="2">
    <source>
        <dbReference type="Pfam" id="PF01648"/>
    </source>
</evidence>
<dbReference type="InterPro" id="IPR050559">
    <property type="entry name" value="P-Pant_transferase_sf"/>
</dbReference>
<gene>
    <name evidence="3" type="ORF">J8A68_004456</name>
</gene>
<dbReference type="Pfam" id="PF01648">
    <property type="entry name" value="ACPS"/>
    <property type="match status" value="1"/>
</dbReference>
<sequence length="313" mass="36792">MTSSNLFDGLELITQAPKSGKSNVILFTTRITSKLTEFLQDDFNFELSLRLLNNLKEQLRIQSIKDESLRFKQLIASLFTRAVFNSLLEKDLFENIKFTYNDYGKPQLLNQNFQFNSSSSNDIISIIIEFSDTANPIGIDLSHARQPAISKENCIEEFRSIFHPVELSYFDTIEDVERRYFEFNHFWTLKEAFTKLIGSGLNVELADFYFNVKQEFSEKQDQHCNESIPRGMVSEYSLDWFRDIQLNIDNLLDKRNKFIENLSNKSVFNCHCSILENRQEEELPVIITFINQNEIELIRSFELNFENILNKYI</sequence>
<organism evidence="3 4">
    <name type="scientific">[Candida] subhashii</name>
    <dbReference type="NCBI Taxonomy" id="561895"/>
    <lineage>
        <taxon>Eukaryota</taxon>
        <taxon>Fungi</taxon>
        <taxon>Dikarya</taxon>
        <taxon>Ascomycota</taxon>
        <taxon>Saccharomycotina</taxon>
        <taxon>Pichiomycetes</taxon>
        <taxon>Debaryomycetaceae</taxon>
        <taxon>Spathaspora</taxon>
    </lineage>
</organism>
<keyword evidence="4" id="KW-1185">Reference proteome</keyword>
<dbReference type="GO" id="GO:0000287">
    <property type="term" value="F:magnesium ion binding"/>
    <property type="evidence" value="ECO:0007669"/>
    <property type="project" value="InterPro"/>
</dbReference>
<evidence type="ECO:0000313" key="4">
    <source>
        <dbReference type="Proteomes" id="UP000694255"/>
    </source>
</evidence>
<name>A0A8J5QH77_9ASCO</name>